<dbReference type="EMBL" id="OUNR01000019">
    <property type="protein sequence ID" value="SPP66320.1"/>
    <property type="molecule type" value="Genomic_DNA"/>
</dbReference>
<evidence type="ECO:0000256" key="1">
    <source>
        <dbReference type="SAM" id="Phobius"/>
    </source>
</evidence>
<keyword evidence="3" id="KW-1185">Reference proteome</keyword>
<dbReference type="AlphaFoldDB" id="A0A330L8Q4"/>
<keyword evidence="1" id="KW-0472">Membrane</keyword>
<keyword evidence="1" id="KW-1133">Transmembrane helix</keyword>
<dbReference type="Proteomes" id="UP000248168">
    <property type="component" value="Unassembled WGS sequence"/>
</dbReference>
<name>A0A330L8Q4_9BACT</name>
<evidence type="ECO:0000313" key="2">
    <source>
        <dbReference type="EMBL" id="SPP66320.1"/>
    </source>
</evidence>
<evidence type="ECO:0008006" key="4">
    <source>
        <dbReference type="Google" id="ProtNLM"/>
    </source>
</evidence>
<proteinExistence type="predicted"/>
<protein>
    <recommendedName>
        <fullName evidence="4">DUF2946 domain-containing protein</fullName>
    </recommendedName>
</protein>
<evidence type="ECO:0000313" key="3">
    <source>
        <dbReference type="Proteomes" id="UP000248168"/>
    </source>
</evidence>
<reference evidence="3" key="1">
    <citation type="submission" date="2018-04" db="EMBL/GenBank/DDBJ databases">
        <authorList>
            <person name="Lucker S."/>
            <person name="Sakoula D."/>
        </authorList>
    </citation>
    <scope>NUCLEOTIDE SEQUENCE [LARGE SCALE GENOMIC DNA]</scope>
</reference>
<feature type="transmembrane region" description="Helical" evidence="1">
    <location>
        <begin position="51"/>
        <end position="75"/>
    </location>
</feature>
<dbReference type="RefSeq" id="WP_146216218.1">
    <property type="nucleotide sequence ID" value="NZ_OUNR01000019.1"/>
</dbReference>
<dbReference type="InParanoid" id="A0A330L8Q4"/>
<accession>A0A330L8Q4</accession>
<organism evidence="2 3">
    <name type="scientific">Nitrospira lenta</name>
    <dbReference type="NCBI Taxonomy" id="1436998"/>
    <lineage>
        <taxon>Bacteria</taxon>
        <taxon>Pseudomonadati</taxon>
        <taxon>Nitrospirota</taxon>
        <taxon>Nitrospiria</taxon>
        <taxon>Nitrospirales</taxon>
        <taxon>Nitrospiraceae</taxon>
        <taxon>Nitrospira</taxon>
    </lineage>
</organism>
<gene>
    <name evidence="2" type="ORF">NITLEN_60123</name>
</gene>
<sequence length="84" mass="8899">MTKLFLLGLLCLSVLCMVPLMGSHHLASDHLHHDASVSCSTCMGSAAMSTVGVLFALLGFSSLIIPAAPLLTLVVDQFHPPRVR</sequence>
<keyword evidence="1" id="KW-0812">Transmembrane</keyword>